<comment type="caution">
    <text evidence="1">The sequence shown here is derived from an EMBL/GenBank/DDBJ whole genome shotgun (WGS) entry which is preliminary data.</text>
</comment>
<sequence length="147" mass="16009">MSNTPLRLFSLDDGYPTAISQLVILLGLMRSIQIQNALPSPLSPHEVFDLIGATGHGELNALLLGKVSKKRKLQGKKEDTLSLDTEDQGCKVDDYSDATIWQAGRASTADPVLFKHLRLMSLGFQDKLIDGTVKSLREQAASIFAAD</sequence>
<dbReference type="EMBL" id="SOSA01000205">
    <property type="protein sequence ID" value="THC94477.1"/>
    <property type="molecule type" value="Genomic_DNA"/>
</dbReference>
<evidence type="ECO:0000313" key="2">
    <source>
        <dbReference type="Proteomes" id="UP000308092"/>
    </source>
</evidence>
<dbReference type="Proteomes" id="UP000308092">
    <property type="component" value="Unassembled WGS sequence"/>
</dbReference>
<dbReference type="AlphaFoldDB" id="A0A4S3JIR6"/>
<protein>
    <submittedName>
        <fullName evidence="1">Uncharacterized protein</fullName>
    </submittedName>
</protein>
<keyword evidence="2" id="KW-1185">Reference proteome</keyword>
<reference evidence="1 2" key="1">
    <citation type="submission" date="2019-03" db="EMBL/GenBank/DDBJ databases">
        <title>The genome sequence of a newly discovered highly antifungal drug resistant Aspergillus species, Aspergillus tanneri NIH 1004.</title>
        <authorList>
            <person name="Mounaud S."/>
            <person name="Singh I."/>
            <person name="Joardar V."/>
            <person name="Pakala S."/>
            <person name="Pakala S."/>
            <person name="Venepally P."/>
            <person name="Hoover J."/>
            <person name="Nierman W."/>
            <person name="Chung J."/>
            <person name="Losada L."/>
        </authorList>
    </citation>
    <scope>NUCLEOTIDE SEQUENCE [LARGE SCALE GENOMIC DNA]</scope>
    <source>
        <strain evidence="1 2">NIH1004</strain>
    </source>
</reference>
<accession>A0A4S3JIR6</accession>
<proteinExistence type="predicted"/>
<gene>
    <name evidence="1" type="ORF">EYZ11_006042</name>
</gene>
<dbReference type="STRING" id="1220188.A0A4S3JIR6"/>
<dbReference type="VEuPathDB" id="FungiDB:EYZ11_006042"/>
<organism evidence="1 2">
    <name type="scientific">Aspergillus tanneri</name>
    <dbReference type="NCBI Taxonomy" id="1220188"/>
    <lineage>
        <taxon>Eukaryota</taxon>
        <taxon>Fungi</taxon>
        <taxon>Dikarya</taxon>
        <taxon>Ascomycota</taxon>
        <taxon>Pezizomycotina</taxon>
        <taxon>Eurotiomycetes</taxon>
        <taxon>Eurotiomycetidae</taxon>
        <taxon>Eurotiales</taxon>
        <taxon>Aspergillaceae</taxon>
        <taxon>Aspergillus</taxon>
        <taxon>Aspergillus subgen. Circumdati</taxon>
    </lineage>
</organism>
<evidence type="ECO:0000313" key="1">
    <source>
        <dbReference type="EMBL" id="THC94477.1"/>
    </source>
</evidence>
<name>A0A4S3JIR6_9EURO</name>